<keyword evidence="4" id="KW-1185">Reference proteome</keyword>
<dbReference type="STRING" id="407821.A0A087TPM1"/>
<dbReference type="InterPro" id="IPR050778">
    <property type="entry name" value="Cueball_EGF_LRP_Nidogen"/>
</dbReference>
<name>A0A087TPM1_STEMI</name>
<keyword evidence="3" id="KW-0449">Lipoprotein</keyword>
<dbReference type="AlphaFoldDB" id="A0A087TPM1"/>
<dbReference type="Proteomes" id="UP000054359">
    <property type="component" value="Unassembled WGS sequence"/>
</dbReference>
<feature type="non-terminal residue" evidence="3">
    <location>
        <position position="119"/>
    </location>
</feature>
<dbReference type="GO" id="GO:0005886">
    <property type="term" value="C:plasma membrane"/>
    <property type="evidence" value="ECO:0007669"/>
    <property type="project" value="TreeGrafter"/>
</dbReference>
<dbReference type="InterPro" id="IPR000033">
    <property type="entry name" value="LDLR_classB_rpt"/>
</dbReference>
<evidence type="ECO:0000313" key="4">
    <source>
        <dbReference type="Proteomes" id="UP000054359"/>
    </source>
</evidence>
<dbReference type="GO" id="GO:0017147">
    <property type="term" value="F:Wnt-protein binding"/>
    <property type="evidence" value="ECO:0007669"/>
    <property type="project" value="TreeGrafter"/>
</dbReference>
<dbReference type="Gene3D" id="2.120.10.30">
    <property type="entry name" value="TolB, C-terminal domain"/>
    <property type="match status" value="1"/>
</dbReference>
<dbReference type="PANTHER" id="PTHR46513">
    <property type="entry name" value="VITELLOGENIN RECEPTOR-LIKE PROTEIN-RELATED-RELATED"/>
    <property type="match status" value="1"/>
</dbReference>
<proteinExistence type="predicted"/>
<dbReference type="Pfam" id="PF00058">
    <property type="entry name" value="Ldl_recept_b"/>
    <property type="match status" value="1"/>
</dbReference>
<evidence type="ECO:0000256" key="1">
    <source>
        <dbReference type="ARBA" id="ARBA00022536"/>
    </source>
</evidence>
<dbReference type="OrthoDB" id="21182at2759"/>
<dbReference type="PANTHER" id="PTHR46513:SF37">
    <property type="entry name" value="LDL RECEPTOR RELATED PROTEIN 1-RELATED"/>
    <property type="match status" value="1"/>
</dbReference>
<reference evidence="3 4" key="1">
    <citation type="submission" date="2013-11" db="EMBL/GenBank/DDBJ databases">
        <title>Genome sequencing of Stegodyphus mimosarum.</title>
        <authorList>
            <person name="Bechsgaard J."/>
        </authorList>
    </citation>
    <scope>NUCLEOTIDE SEQUENCE [LARGE SCALE GENOMIC DNA]</scope>
</reference>
<gene>
    <name evidence="3" type="ORF">X975_15569</name>
</gene>
<sequence>MSLASDKKTCYKNEKVLLFSRQSEIRGVELTMPYYNMIPPVSVPKVLKVNQIDFVASRHQIYWSDTDLSEVKRANLSGSSVETLIDIVLENPTGFAVDWASQNLFVSSLGASKRIIASN</sequence>
<dbReference type="GO" id="GO:0060070">
    <property type="term" value="P:canonical Wnt signaling pathway"/>
    <property type="evidence" value="ECO:0007669"/>
    <property type="project" value="TreeGrafter"/>
</dbReference>
<dbReference type="EMBL" id="KK116206">
    <property type="protein sequence ID" value="KFM67060.1"/>
    <property type="molecule type" value="Genomic_DNA"/>
</dbReference>
<keyword evidence="3" id="KW-0675">Receptor</keyword>
<feature type="repeat" description="LDL-receptor class B" evidence="2">
    <location>
        <begin position="59"/>
        <end position="101"/>
    </location>
</feature>
<organism evidence="3 4">
    <name type="scientific">Stegodyphus mimosarum</name>
    <name type="common">African social velvet spider</name>
    <dbReference type="NCBI Taxonomy" id="407821"/>
    <lineage>
        <taxon>Eukaryota</taxon>
        <taxon>Metazoa</taxon>
        <taxon>Ecdysozoa</taxon>
        <taxon>Arthropoda</taxon>
        <taxon>Chelicerata</taxon>
        <taxon>Arachnida</taxon>
        <taxon>Araneae</taxon>
        <taxon>Araneomorphae</taxon>
        <taxon>Entelegynae</taxon>
        <taxon>Eresoidea</taxon>
        <taxon>Eresidae</taxon>
        <taxon>Stegodyphus</taxon>
    </lineage>
</organism>
<keyword evidence="1" id="KW-0245">EGF-like domain</keyword>
<dbReference type="PROSITE" id="PS51120">
    <property type="entry name" value="LDLRB"/>
    <property type="match status" value="1"/>
</dbReference>
<evidence type="ECO:0000313" key="3">
    <source>
        <dbReference type="EMBL" id="KFM67060.1"/>
    </source>
</evidence>
<dbReference type="InterPro" id="IPR011042">
    <property type="entry name" value="6-blade_b-propeller_TolB-like"/>
</dbReference>
<evidence type="ECO:0000256" key="2">
    <source>
        <dbReference type="PROSITE-ProRule" id="PRU00461"/>
    </source>
</evidence>
<dbReference type="SUPFAM" id="SSF63825">
    <property type="entry name" value="YWTD domain"/>
    <property type="match status" value="1"/>
</dbReference>
<accession>A0A087TPM1</accession>
<protein>
    <submittedName>
        <fullName evidence="3">Prolow-density lipoprotein receptor-related protein 1</fullName>
    </submittedName>
</protein>
<dbReference type="GO" id="GO:0042813">
    <property type="term" value="F:Wnt receptor activity"/>
    <property type="evidence" value="ECO:0007669"/>
    <property type="project" value="TreeGrafter"/>
</dbReference>